<dbReference type="Pfam" id="PF00849">
    <property type="entry name" value="PseudoU_synth_2"/>
    <property type="match status" value="1"/>
</dbReference>
<keyword evidence="9" id="KW-1185">Reference proteome</keyword>
<dbReference type="RefSeq" id="WP_249286282.1">
    <property type="nucleotide sequence ID" value="NZ_JACRWC010000031.1"/>
</dbReference>
<dbReference type="InterPro" id="IPR006225">
    <property type="entry name" value="PsdUridine_synth_RluC/D"/>
</dbReference>
<dbReference type="Proteomes" id="UP000644115">
    <property type="component" value="Unassembled WGS sequence"/>
</dbReference>
<feature type="domain" description="RNA-binding S4" evidence="7">
    <location>
        <begin position="13"/>
        <end position="71"/>
    </location>
</feature>
<reference evidence="8" key="1">
    <citation type="submission" date="2020-08" db="EMBL/GenBank/DDBJ databases">
        <authorList>
            <person name="Liu C."/>
            <person name="Sun Q."/>
        </authorList>
    </citation>
    <scope>NUCLEOTIDE SEQUENCE</scope>
    <source>
        <strain evidence="8">BX16</strain>
    </source>
</reference>
<dbReference type="GO" id="GO:0000455">
    <property type="term" value="P:enzyme-directed rRNA pseudouridine synthesis"/>
    <property type="evidence" value="ECO:0007669"/>
    <property type="project" value="UniProtKB-ARBA"/>
</dbReference>
<dbReference type="CDD" id="cd00165">
    <property type="entry name" value="S4"/>
    <property type="match status" value="1"/>
</dbReference>
<comment type="function">
    <text evidence="6">Responsible for synthesis of pseudouridine from uracil.</text>
</comment>
<evidence type="ECO:0000259" key="7">
    <source>
        <dbReference type="SMART" id="SM00363"/>
    </source>
</evidence>
<comment type="catalytic activity">
    <reaction evidence="1 6">
        <text>a uridine in RNA = a pseudouridine in RNA</text>
        <dbReference type="Rhea" id="RHEA:48348"/>
        <dbReference type="Rhea" id="RHEA-COMP:12068"/>
        <dbReference type="Rhea" id="RHEA-COMP:12069"/>
        <dbReference type="ChEBI" id="CHEBI:65314"/>
        <dbReference type="ChEBI" id="CHEBI:65315"/>
    </reaction>
</comment>
<dbReference type="Gene3D" id="3.10.290.10">
    <property type="entry name" value="RNA-binding S4 domain"/>
    <property type="match status" value="1"/>
</dbReference>
<sequence length="330" mass="37843">MVDFKITENEAGQRLDRFLRKYMKRAPLSMIYKTIRKDVKVNGKRAHEDTILQEGDQLSLYIPEEKLNDLTRQQTHRRVKRQFRIAYEDENLLIVEKPSGLLTHGDSREKKNTLANQVCGYLQEKGEFDPSKEKSFVPSPVNRLDRNTTGLVIFGKNAETLRSFTRYIRERQYVSKYYVTLVKGNLKEKLVLRDRIAKDHGMNISQVTDDAKEGKSAETFVTPIASKNGFSVVEVELVTGRTHQIRVHLPHEGHPLVGDIKYGDRRVNGMAKNKLGITTQLLHAYQLKFSGLEGNFAYLNGKTVKAKLPEEFQEALQKLGFTDKDLEAFA</sequence>
<feature type="active site" evidence="4">
    <location>
        <position position="145"/>
    </location>
</feature>
<dbReference type="SMART" id="SM00363">
    <property type="entry name" value="S4"/>
    <property type="match status" value="1"/>
</dbReference>
<gene>
    <name evidence="8" type="ORF">H8876_01765</name>
</gene>
<evidence type="ECO:0000256" key="2">
    <source>
        <dbReference type="ARBA" id="ARBA00010876"/>
    </source>
</evidence>
<dbReference type="GO" id="GO:0120159">
    <property type="term" value="F:rRNA pseudouridine synthase activity"/>
    <property type="evidence" value="ECO:0007669"/>
    <property type="project" value="UniProtKB-ARBA"/>
</dbReference>
<evidence type="ECO:0000313" key="8">
    <source>
        <dbReference type="EMBL" id="MBC5998734.1"/>
    </source>
</evidence>
<dbReference type="PANTHER" id="PTHR21600:SF83">
    <property type="entry name" value="PSEUDOURIDYLATE SYNTHASE RPUSD4, MITOCHONDRIAL"/>
    <property type="match status" value="1"/>
</dbReference>
<comment type="similarity">
    <text evidence="2 6">Belongs to the pseudouridine synthase RluA family.</text>
</comment>
<dbReference type="InterPro" id="IPR036986">
    <property type="entry name" value="S4_RNA-bd_sf"/>
</dbReference>
<name>A0A923SKZ6_9FIRM</name>
<dbReference type="InterPro" id="IPR020103">
    <property type="entry name" value="PsdUridine_synth_cat_dom_sf"/>
</dbReference>
<organism evidence="8 9">
    <name type="scientific">Lentihominibacter faecis</name>
    <dbReference type="NCBI Taxonomy" id="2764712"/>
    <lineage>
        <taxon>Bacteria</taxon>
        <taxon>Bacillati</taxon>
        <taxon>Bacillota</taxon>
        <taxon>Clostridia</taxon>
        <taxon>Peptostreptococcales</taxon>
        <taxon>Anaerovoracaceae</taxon>
        <taxon>Lentihominibacter</taxon>
    </lineage>
</organism>
<dbReference type="PROSITE" id="PS01129">
    <property type="entry name" value="PSI_RLU"/>
    <property type="match status" value="1"/>
</dbReference>
<accession>A0A923SKZ6</accession>
<protein>
    <recommendedName>
        <fullName evidence="6">Pseudouridine synthase</fullName>
        <ecNumber evidence="6">5.4.99.-</ecNumber>
    </recommendedName>
</protein>
<dbReference type="Gene3D" id="3.30.2350.10">
    <property type="entry name" value="Pseudouridine synthase"/>
    <property type="match status" value="1"/>
</dbReference>
<dbReference type="CDD" id="cd02869">
    <property type="entry name" value="PseudoU_synth_RluA_like"/>
    <property type="match status" value="1"/>
</dbReference>
<keyword evidence="3 6" id="KW-0413">Isomerase</keyword>
<dbReference type="InterPro" id="IPR006145">
    <property type="entry name" value="PsdUridine_synth_RsuA/RluA"/>
</dbReference>
<dbReference type="SUPFAM" id="SSF55120">
    <property type="entry name" value="Pseudouridine synthase"/>
    <property type="match status" value="1"/>
</dbReference>
<dbReference type="PANTHER" id="PTHR21600">
    <property type="entry name" value="MITOCHONDRIAL RNA PSEUDOURIDINE SYNTHASE"/>
    <property type="match status" value="1"/>
</dbReference>
<evidence type="ECO:0000313" key="9">
    <source>
        <dbReference type="Proteomes" id="UP000644115"/>
    </source>
</evidence>
<dbReference type="EMBL" id="JACRWC010000031">
    <property type="protein sequence ID" value="MBC5998734.1"/>
    <property type="molecule type" value="Genomic_DNA"/>
</dbReference>
<dbReference type="PROSITE" id="PS50889">
    <property type="entry name" value="S4"/>
    <property type="match status" value="1"/>
</dbReference>
<evidence type="ECO:0000256" key="4">
    <source>
        <dbReference type="PIRSR" id="PIRSR606225-1"/>
    </source>
</evidence>
<keyword evidence="5" id="KW-0694">RNA-binding</keyword>
<dbReference type="AlphaFoldDB" id="A0A923SKZ6"/>
<dbReference type="GO" id="GO:0003723">
    <property type="term" value="F:RNA binding"/>
    <property type="evidence" value="ECO:0007669"/>
    <property type="project" value="UniProtKB-KW"/>
</dbReference>
<comment type="caution">
    <text evidence="8">The sequence shown here is derived from an EMBL/GenBank/DDBJ whole genome shotgun (WGS) entry which is preliminary data.</text>
</comment>
<evidence type="ECO:0000256" key="5">
    <source>
        <dbReference type="PROSITE-ProRule" id="PRU00182"/>
    </source>
</evidence>
<evidence type="ECO:0000256" key="1">
    <source>
        <dbReference type="ARBA" id="ARBA00000073"/>
    </source>
</evidence>
<dbReference type="InterPro" id="IPR002942">
    <property type="entry name" value="S4_RNA-bd"/>
</dbReference>
<proteinExistence type="inferred from homology"/>
<evidence type="ECO:0000256" key="3">
    <source>
        <dbReference type="ARBA" id="ARBA00023235"/>
    </source>
</evidence>
<dbReference type="InterPro" id="IPR050188">
    <property type="entry name" value="RluA_PseudoU_synthase"/>
</dbReference>
<dbReference type="NCBIfam" id="TIGR00005">
    <property type="entry name" value="rluA_subfam"/>
    <property type="match status" value="1"/>
</dbReference>
<evidence type="ECO:0000256" key="6">
    <source>
        <dbReference type="RuleBase" id="RU362028"/>
    </source>
</evidence>
<dbReference type="EC" id="5.4.99.-" evidence="6"/>
<dbReference type="InterPro" id="IPR006224">
    <property type="entry name" value="PsdUridine_synth_RluA-like_CS"/>
</dbReference>